<sequence length="469" mass="52383">MESITIHSSSIIIPNLPTPNLTLPLSVADQFRAWVHITTVYVYKSPNAAVIVDSLKSSLSKILVPYYPFAGRLHVIVGGRLELHCCAAGALFIEASYGGTLDDFGDFTPTDVVRKLAPEVDYNSSIEDVPMFLVQVTRFSCGGLVIGLNVSHTLVDGVSAIMFINSWASIARGDKTAKSILQPLHDRNVLQPQKPFCPPQFYHCEYDILPFVIGCSNSKEERMKETKSALLKLTREQVEKLRMRANSSTPTNQNIEKVVDVNEVLLQPCPHSRYELITGHIWVCASKARNIDNDKSKQSTVVQIVVNIRQRLRTPIPKNFCGNAALISITPQCEFGELMSQPLSYAAKKIREASWKMTDEYVKSAIDFLATQEDICWTRTSSSSSSSIVRVKGTSLSNPNLSIVSWLSMPIYDADFGWGYPDYVGPSMLAYDGKMFIMPGPNNDGLIIVAIQLQMKHMEYFKKFFYEDL</sequence>
<dbReference type="OrthoDB" id="671439at2759"/>
<gene>
    <name evidence="2" type="ORF">Csa_4G190020</name>
</gene>
<keyword evidence="3" id="KW-1185">Reference proteome</keyword>
<reference evidence="2 3" key="2">
    <citation type="journal article" date="2009" name="PLoS ONE">
        <title>An integrated genetic and cytogenetic map of the cucumber genome.</title>
        <authorList>
            <person name="Ren Y."/>
            <person name="Zhang Z."/>
            <person name="Liu J."/>
            <person name="Staub J.E."/>
            <person name="Han Y."/>
            <person name="Cheng Z."/>
            <person name="Li X."/>
            <person name="Lu J."/>
            <person name="Miao H."/>
            <person name="Kang H."/>
            <person name="Xie B."/>
            <person name="Gu X."/>
            <person name="Wang X."/>
            <person name="Du Y."/>
            <person name="Jin W."/>
            <person name="Huang S."/>
        </authorList>
    </citation>
    <scope>NUCLEOTIDE SEQUENCE [LARGE SCALE GENOMIC DNA]</scope>
    <source>
        <strain evidence="3">cv. 9930</strain>
    </source>
</reference>
<dbReference type="Gramene" id="KGN53930">
    <property type="protein sequence ID" value="KGN53930"/>
    <property type="gene ID" value="Csa_4G190020"/>
</dbReference>
<evidence type="ECO:0008006" key="4">
    <source>
        <dbReference type="Google" id="ProtNLM"/>
    </source>
</evidence>
<dbReference type="GO" id="GO:0016747">
    <property type="term" value="F:acyltransferase activity, transferring groups other than amino-acyl groups"/>
    <property type="evidence" value="ECO:0000318"/>
    <property type="project" value="GO_Central"/>
</dbReference>
<reference evidence="2 3" key="1">
    <citation type="journal article" date="2009" name="Nat. Genet.">
        <title>The genome of the cucumber, Cucumis sativus L.</title>
        <authorList>
            <person name="Huang S."/>
            <person name="Li R."/>
            <person name="Zhang Z."/>
            <person name="Li L."/>
            <person name="Gu X."/>
            <person name="Fan W."/>
            <person name="Lucas W.J."/>
            <person name="Wang X."/>
            <person name="Xie B."/>
            <person name="Ni P."/>
            <person name="Ren Y."/>
            <person name="Zhu H."/>
            <person name="Li J."/>
            <person name="Lin K."/>
            <person name="Jin W."/>
            <person name="Fei Z."/>
            <person name="Li G."/>
            <person name="Staub J."/>
            <person name="Kilian A."/>
            <person name="van der Vossen E.A."/>
            <person name="Wu Y."/>
            <person name="Guo J."/>
            <person name="He J."/>
            <person name="Jia Z."/>
            <person name="Ren Y."/>
            <person name="Tian G."/>
            <person name="Lu Y."/>
            <person name="Ruan J."/>
            <person name="Qian W."/>
            <person name="Wang M."/>
            <person name="Huang Q."/>
            <person name="Li B."/>
            <person name="Xuan Z."/>
            <person name="Cao J."/>
            <person name="Asan"/>
            <person name="Wu Z."/>
            <person name="Zhang J."/>
            <person name="Cai Q."/>
            <person name="Bai Y."/>
            <person name="Zhao B."/>
            <person name="Han Y."/>
            <person name="Li Y."/>
            <person name="Li X."/>
            <person name="Wang S."/>
            <person name="Shi Q."/>
            <person name="Liu S."/>
            <person name="Cho W.K."/>
            <person name="Kim J.Y."/>
            <person name="Xu Y."/>
            <person name="Heller-Uszynska K."/>
            <person name="Miao H."/>
            <person name="Cheng Z."/>
            <person name="Zhang S."/>
            <person name="Wu J."/>
            <person name="Yang Y."/>
            <person name="Kang H."/>
            <person name="Li M."/>
            <person name="Liang H."/>
            <person name="Ren X."/>
            <person name="Shi Z."/>
            <person name="Wen M."/>
            <person name="Jian M."/>
            <person name="Yang H."/>
            <person name="Zhang G."/>
            <person name="Yang Z."/>
            <person name="Chen R."/>
            <person name="Liu S."/>
            <person name="Li J."/>
            <person name="Ma L."/>
            <person name="Liu H."/>
            <person name="Zhou Y."/>
            <person name="Zhao J."/>
            <person name="Fang X."/>
            <person name="Li G."/>
            <person name="Fang L."/>
            <person name="Li Y."/>
            <person name="Liu D."/>
            <person name="Zheng H."/>
            <person name="Zhang Y."/>
            <person name="Qin N."/>
            <person name="Li Z."/>
            <person name="Yang G."/>
            <person name="Yang S."/>
            <person name="Bolund L."/>
            <person name="Kristiansen K."/>
            <person name="Zheng H."/>
            <person name="Li S."/>
            <person name="Zhang X."/>
            <person name="Yang H."/>
            <person name="Wang J."/>
            <person name="Sun R."/>
            <person name="Zhang B."/>
            <person name="Jiang S."/>
            <person name="Wang J."/>
            <person name="Du Y."/>
            <person name="Li S."/>
        </authorList>
    </citation>
    <scope>NUCLEOTIDE SEQUENCE [LARGE SCALE GENOMIC DNA]</scope>
    <source>
        <strain evidence="3">cv. 9930</strain>
    </source>
</reference>
<dbReference type="InterPro" id="IPR023213">
    <property type="entry name" value="CAT-like_dom_sf"/>
</dbReference>
<dbReference type="KEGG" id="csv:101202947"/>
<evidence type="ECO:0000256" key="1">
    <source>
        <dbReference type="ARBA" id="ARBA00009861"/>
    </source>
</evidence>
<dbReference type="EMBL" id="CM002925">
    <property type="protein sequence ID" value="KGN53930.1"/>
    <property type="molecule type" value="Genomic_DNA"/>
</dbReference>
<reference evidence="2 3" key="3">
    <citation type="journal article" date="2010" name="BMC Genomics">
        <title>Transcriptome sequencing and comparative analysis of cucumber flowers with different sex types.</title>
        <authorList>
            <person name="Guo S."/>
            <person name="Zheng Y."/>
            <person name="Joung J.G."/>
            <person name="Liu S."/>
            <person name="Zhang Z."/>
            <person name="Crasta O.R."/>
            <person name="Sobral B.W."/>
            <person name="Xu Y."/>
            <person name="Huang S."/>
            <person name="Fei Z."/>
        </authorList>
    </citation>
    <scope>NUCLEOTIDE SEQUENCE [LARGE SCALE GENOMIC DNA]</scope>
    <source>
        <strain evidence="3">cv. 9930</strain>
    </source>
</reference>
<dbReference type="Proteomes" id="UP000029981">
    <property type="component" value="Chromosome 4"/>
</dbReference>
<dbReference type="Pfam" id="PF02458">
    <property type="entry name" value="Transferase"/>
    <property type="match status" value="1"/>
</dbReference>
<reference evidence="2 3" key="4">
    <citation type="journal article" date="2011" name="BMC Genomics">
        <title>RNA-Seq improves annotation of protein-coding genes in the cucumber genome.</title>
        <authorList>
            <person name="Li Z."/>
            <person name="Zhang Z."/>
            <person name="Yan P."/>
            <person name="Huang S."/>
            <person name="Fei Z."/>
            <person name="Lin K."/>
        </authorList>
    </citation>
    <scope>NUCLEOTIDE SEQUENCE [LARGE SCALE GENOMIC DNA]</scope>
    <source>
        <strain evidence="3">cv. 9930</strain>
    </source>
</reference>
<dbReference type="eggNOG" id="ENOG502QSYG">
    <property type="taxonomic scope" value="Eukaryota"/>
</dbReference>
<proteinExistence type="inferred from homology"/>
<organism evidence="2 3">
    <name type="scientific">Cucumis sativus</name>
    <name type="common">Cucumber</name>
    <dbReference type="NCBI Taxonomy" id="3659"/>
    <lineage>
        <taxon>Eukaryota</taxon>
        <taxon>Viridiplantae</taxon>
        <taxon>Streptophyta</taxon>
        <taxon>Embryophyta</taxon>
        <taxon>Tracheophyta</taxon>
        <taxon>Spermatophyta</taxon>
        <taxon>Magnoliopsida</taxon>
        <taxon>eudicotyledons</taxon>
        <taxon>Gunneridae</taxon>
        <taxon>Pentapetalae</taxon>
        <taxon>rosids</taxon>
        <taxon>fabids</taxon>
        <taxon>Cucurbitales</taxon>
        <taxon>Cucurbitaceae</taxon>
        <taxon>Benincaseae</taxon>
        <taxon>Cucumis</taxon>
    </lineage>
</organism>
<dbReference type="PANTHER" id="PTHR31642">
    <property type="entry name" value="TRICHOTHECENE 3-O-ACETYLTRANSFERASE"/>
    <property type="match status" value="1"/>
</dbReference>
<protein>
    <recommendedName>
        <fullName evidence="4">Spermidine hydroxycinnamoyl transferase</fullName>
    </recommendedName>
</protein>
<dbReference type="STRING" id="3659.A0A0A0KWD6"/>
<dbReference type="InterPro" id="IPR050317">
    <property type="entry name" value="Plant_Fungal_Acyltransferase"/>
</dbReference>
<evidence type="ECO:0000313" key="3">
    <source>
        <dbReference type="Proteomes" id="UP000029981"/>
    </source>
</evidence>
<dbReference type="AlphaFoldDB" id="A0A0A0KWD6"/>
<evidence type="ECO:0000313" key="2">
    <source>
        <dbReference type="EMBL" id="KGN53930.1"/>
    </source>
</evidence>
<dbReference type="Gene3D" id="3.30.559.10">
    <property type="entry name" value="Chloramphenicol acetyltransferase-like domain"/>
    <property type="match status" value="2"/>
</dbReference>
<comment type="similarity">
    <text evidence="1">Belongs to the plant acyltransferase family.</text>
</comment>
<accession>A0A0A0KWD6</accession>
<dbReference type="PANTHER" id="PTHR31642:SF324">
    <property type="entry name" value="SPERMIDINE HYDROXYCINNAMOYL TRANSFERASE"/>
    <property type="match status" value="1"/>
</dbReference>
<dbReference type="OMA" id="CEYDILP"/>
<name>A0A0A0KWD6_CUCSA</name>